<comment type="caution">
    <text evidence="1">The sequence shown here is derived from an EMBL/GenBank/DDBJ whole genome shotgun (WGS) entry which is preliminary data.</text>
</comment>
<name>A0AAV3U3E2_9ALTE</name>
<dbReference type="EMBL" id="BAABLX010000022">
    <property type="protein sequence ID" value="GAA4944123.1"/>
    <property type="molecule type" value="Genomic_DNA"/>
</dbReference>
<dbReference type="Proteomes" id="UP001409585">
    <property type="component" value="Unassembled WGS sequence"/>
</dbReference>
<keyword evidence="2" id="KW-1185">Reference proteome</keyword>
<dbReference type="AlphaFoldDB" id="A0AAV3U3E2"/>
<evidence type="ECO:0000313" key="1">
    <source>
        <dbReference type="EMBL" id="GAA4944123.1"/>
    </source>
</evidence>
<proteinExistence type="predicted"/>
<dbReference type="Gene3D" id="3.10.450.50">
    <property type="match status" value="1"/>
</dbReference>
<evidence type="ECO:0000313" key="2">
    <source>
        <dbReference type="Proteomes" id="UP001409585"/>
    </source>
</evidence>
<dbReference type="SUPFAM" id="SSF54427">
    <property type="entry name" value="NTF2-like"/>
    <property type="match status" value="1"/>
</dbReference>
<dbReference type="RefSeq" id="WP_345422134.1">
    <property type="nucleotide sequence ID" value="NZ_AP031496.1"/>
</dbReference>
<dbReference type="InterPro" id="IPR032710">
    <property type="entry name" value="NTF2-like_dom_sf"/>
</dbReference>
<sequence>MNDKIIEVVDRQLAAYNRKDAAEWASTYAVEAVQRSIDGEILANGRAEIQKNIAARFLEPDLNASIIERRVYDDTVIDHELIIRNFPEGLGSVEMLCIYSIENNLIKSGIFKVFNKKLTKPSI</sequence>
<gene>
    <name evidence="1" type="ORF">GCM10025791_23780</name>
</gene>
<reference evidence="2" key="1">
    <citation type="journal article" date="2019" name="Int. J. Syst. Evol. Microbiol.">
        <title>The Global Catalogue of Microorganisms (GCM) 10K type strain sequencing project: providing services to taxonomists for standard genome sequencing and annotation.</title>
        <authorList>
            <consortium name="The Broad Institute Genomics Platform"/>
            <consortium name="The Broad Institute Genome Sequencing Center for Infectious Disease"/>
            <person name="Wu L."/>
            <person name="Ma J."/>
        </authorList>
    </citation>
    <scope>NUCLEOTIDE SEQUENCE [LARGE SCALE GENOMIC DNA]</scope>
    <source>
        <strain evidence="2">JCM 19134</strain>
    </source>
</reference>
<organism evidence="1 2">
    <name type="scientific">Halioxenophilus aromaticivorans</name>
    <dbReference type="NCBI Taxonomy" id="1306992"/>
    <lineage>
        <taxon>Bacteria</taxon>
        <taxon>Pseudomonadati</taxon>
        <taxon>Pseudomonadota</taxon>
        <taxon>Gammaproteobacteria</taxon>
        <taxon>Alteromonadales</taxon>
        <taxon>Alteromonadaceae</taxon>
        <taxon>Halioxenophilus</taxon>
    </lineage>
</organism>
<accession>A0AAV3U3E2</accession>
<protein>
    <submittedName>
        <fullName evidence="1">Nuclear transport factor 2 family protein</fullName>
    </submittedName>
</protein>